<evidence type="ECO:0000313" key="1">
    <source>
        <dbReference type="EMBL" id="QNO18997.1"/>
    </source>
</evidence>
<dbReference type="Pfam" id="PF10122">
    <property type="entry name" value="Zn_ribbon_Com"/>
    <property type="match status" value="1"/>
</dbReference>
<proteinExistence type="predicted"/>
<keyword evidence="1" id="KW-0238">DNA-binding</keyword>
<dbReference type="EMBL" id="CP060696">
    <property type="protein sequence ID" value="QNO18997.1"/>
    <property type="molecule type" value="Genomic_DNA"/>
</dbReference>
<evidence type="ECO:0000313" key="2">
    <source>
        <dbReference type="Proteomes" id="UP000516046"/>
    </source>
</evidence>
<sequence length="49" mass="5696">MESNLRIPQTAPVLKEVRCRKCNKKLGEFNGYYEIKCPRCGNMQSGYIK</sequence>
<keyword evidence="2" id="KW-1185">Reference proteome</keyword>
<dbReference type="Proteomes" id="UP000516046">
    <property type="component" value="Chromosome"/>
</dbReference>
<dbReference type="AlphaFoldDB" id="A0A7G9WJY5"/>
<dbReference type="InterPro" id="IPR019294">
    <property type="entry name" value="Translation_reg_Com"/>
</dbReference>
<organism evidence="1 2">
    <name type="scientific">Caproicibacterium amylolyticum</name>
    <dbReference type="NCBI Taxonomy" id="2766537"/>
    <lineage>
        <taxon>Bacteria</taxon>
        <taxon>Bacillati</taxon>
        <taxon>Bacillota</taxon>
        <taxon>Clostridia</taxon>
        <taxon>Eubacteriales</taxon>
        <taxon>Oscillospiraceae</taxon>
        <taxon>Caproicibacterium</taxon>
    </lineage>
</organism>
<name>A0A7G9WJY5_9FIRM</name>
<dbReference type="KEGG" id="caml:H6X83_05080"/>
<gene>
    <name evidence="1" type="ORF">H6X83_05080</name>
</gene>
<dbReference type="GO" id="GO:0003677">
    <property type="term" value="F:DNA binding"/>
    <property type="evidence" value="ECO:0007669"/>
    <property type="project" value="UniProtKB-KW"/>
</dbReference>
<reference evidence="1 2" key="1">
    <citation type="submission" date="2020-08" db="EMBL/GenBank/DDBJ databases">
        <authorList>
            <person name="Ren C."/>
            <person name="Gu Y."/>
            <person name="Xu Y."/>
        </authorList>
    </citation>
    <scope>NUCLEOTIDE SEQUENCE [LARGE SCALE GENOMIC DNA]</scope>
    <source>
        <strain evidence="1 2">LBM18003</strain>
    </source>
</reference>
<accession>A0A7G9WJY5</accession>
<protein>
    <submittedName>
        <fullName evidence="1">Com family DNA-binding transcriptional regulator</fullName>
    </submittedName>
</protein>